<sequence>MVYSTAANALTRVSGIVTSETVAKGFAERLVMQTASRITLMSIPFFRSIRIIVGSKLSALLPDDVISAILSHCDSHLHTFGVDKNHLGLGDKTAIRE</sequence>
<organism evidence="1 2">
    <name type="scientific">Parelaphostrongylus tenuis</name>
    <name type="common">Meningeal worm</name>
    <dbReference type="NCBI Taxonomy" id="148309"/>
    <lineage>
        <taxon>Eukaryota</taxon>
        <taxon>Metazoa</taxon>
        <taxon>Ecdysozoa</taxon>
        <taxon>Nematoda</taxon>
        <taxon>Chromadorea</taxon>
        <taxon>Rhabditida</taxon>
        <taxon>Rhabditina</taxon>
        <taxon>Rhabditomorpha</taxon>
        <taxon>Strongyloidea</taxon>
        <taxon>Metastrongylidae</taxon>
        <taxon>Parelaphostrongylus</taxon>
    </lineage>
</organism>
<dbReference type="Proteomes" id="UP001196413">
    <property type="component" value="Unassembled WGS sequence"/>
</dbReference>
<evidence type="ECO:0000313" key="2">
    <source>
        <dbReference type="Proteomes" id="UP001196413"/>
    </source>
</evidence>
<gene>
    <name evidence="1" type="ORF">KIN20_016351</name>
</gene>
<accession>A0AAD5QT52</accession>
<comment type="caution">
    <text evidence="1">The sequence shown here is derived from an EMBL/GenBank/DDBJ whole genome shotgun (WGS) entry which is preliminary data.</text>
</comment>
<keyword evidence="2" id="KW-1185">Reference proteome</keyword>
<proteinExistence type="predicted"/>
<protein>
    <submittedName>
        <fullName evidence="1">Uncharacterized protein</fullName>
    </submittedName>
</protein>
<reference evidence="1" key="1">
    <citation type="submission" date="2021-06" db="EMBL/GenBank/DDBJ databases">
        <title>Parelaphostrongylus tenuis whole genome reference sequence.</title>
        <authorList>
            <person name="Garwood T.J."/>
            <person name="Larsen P.A."/>
            <person name="Fountain-Jones N.M."/>
            <person name="Garbe J.R."/>
            <person name="Macchietto M.G."/>
            <person name="Kania S.A."/>
            <person name="Gerhold R.W."/>
            <person name="Richards J.E."/>
            <person name="Wolf T.M."/>
        </authorList>
    </citation>
    <scope>NUCLEOTIDE SEQUENCE</scope>
    <source>
        <strain evidence="1">MNPRO001-30</strain>
        <tissue evidence="1">Meninges</tissue>
    </source>
</reference>
<evidence type="ECO:0000313" key="1">
    <source>
        <dbReference type="EMBL" id="KAJ1358046.1"/>
    </source>
</evidence>
<name>A0AAD5QT52_PARTN</name>
<dbReference type="EMBL" id="JAHQIW010003286">
    <property type="protein sequence ID" value="KAJ1358046.1"/>
    <property type="molecule type" value="Genomic_DNA"/>
</dbReference>
<dbReference type="AlphaFoldDB" id="A0AAD5QT52"/>